<dbReference type="RefSeq" id="WP_127704775.1">
    <property type="nucleotide sequence ID" value="NZ_SACK01000003.1"/>
</dbReference>
<evidence type="ECO:0000313" key="3">
    <source>
        <dbReference type="Proteomes" id="UP000282759"/>
    </source>
</evidence>
<proteinExistence type="predicted"/>
<comment type="caution">
    <text evidence="2">The sequence shown here is derived from an EMBL/GenBank/DDBJ whole genome shotgun (WGS) entry which is preliminary data.</text>
</comment>
<keyword evidence="2" id="KW-0645">Protease</keyword>
<evidence type="ECO:0000256" key="1">
    <source>
        <dbReference type="SAM" id="SignalP"/>
    </source>
</evidence>
<keyword evidence="1" id="KW-0732">Signal</keyword>
<dbReference type="OrthoDB" id="983143at2"/>
<dbReference type="Pfam" id="PF18939">
    <property type="entry name" value="DUF5686"/>
    <property type="match status" value="1"/>
</dbReference>
<sequence>MVYTFSYKKLYLFLFFIFGTVTACAQRTVVSGSVVDARTKKPIPFASVAFPGTTIGLTTNSDGKFSLISVKAQSRLQASFIGYKTNIISITPGATQEITIRLTPEAQELDEVVVKGAKRTRYTNKNNPAVELIRKVIENKEKNQPENYNYVEYKTYDKMQFSFLNVSTKIPEKKFFRKYKFIFDNQDSTTVPGKRLLPFYLNEKVSQTYYRKNPKDTRTVVLGEKGVNFGAAFDTEGIGGYFKHMYAEVNIYDNNIFLLTNMFLSPIAGASPTFYKFFITDTITTEKNEKLVELSFTPRNTNDMLFEGMIYITLDGNYAVQRAVLNINKNINLNFVKSMRVDLDFEQNPDGRYHLKRSNTMADFGLNKDKKGGLFGIRTLTFDNYIINKPLPDTAYRHESSLVSDEAKHRSDDFWRQNRLDTLSVAESKVYKNIDSLTNMPSYRRMVDIASVFLFGYKGFGKFEVGPASTFYSFNPVEGFRLRVGGRTTPEFSKRLMFETYGAYGFNDERWKFFGSATYSLAGKNKLIYKFPQHYLRASFQRDVKIPGLELDFIREDNFLLSFKRGVNDKYLYNDFYNFDYVREFENHFSYNLGFTKWTQEPAGGLYFNTLTPAGLVNDHLLTTSELSLNLRYAPHEEFYQGKIYRTPVITKYPILSLRYTRGVKGLFGGEYNYDKLVGRVDKHLFLSVFGYADIGLEAGQIFGKVPYPLLVIHRANQTFAYNINSYNLMNFMEFVSDHYQSVSIDQHFYGFFFNKIPLFKKLKWREVVSFKALYGGLRDENNPVLHSDLYEFPKDENGQPVTYSLGKTPYVEGSVGIENIFKFIRVDLVKRFNYLDNPNVAEWGVRARISFDF</sequence>
<evidence type="ECO:0000313" key="2">
    <source>
        <dbReference type="EMBL" id="RVU01064.1"/>
    </source>
</evidence>
<protein>
    <submittedName>
        <fullName evidence="2">Carboxypeptidase-like regulatory domain-containing protein</fullName>
    </submittedName>
</protein>
<accession>A0A3S2UM34</accession>
<gene>
    <name evidence="2" type="ORF">EOD41_10640</name>
</gene>
<feature type="chain" id="PRO_5018616076" evidence="1">
    <location>
        <begin position="26"/>
        <end position="854"/>
    </location>
</feature>
<organism evidence="2 3">
    <name type="scientific">Mucilaginibacter limnophilus</name>
    <dbReference type="NCBI Taxonomy" id="1932778"/>
    <lineage>
        <taxon>Bacteria</taxon>
        <taxon>Pseudomonadati</taxon>
        <taxon>Bacteroidota</taxon>
        <taxon>Sphingobacteriia</taxon>
        <taxon>Sphingobacteriales</taxon>
        <taxon>Sphingobacteriaceae</taxon>
        <taxon>Mucilaginibacter</taxon>
    </lineage>
</organism>
<dbReference type="Gene3D" id="2.60.40.1120">
    <property type="entry name" value="Carboxypeptidase-like, regulatory domain"/>
    <property type="match status" value="1"/>
</dbReference>
<keyword evidence="2" id="KW-0378">Hydrolase</keyword>
<keyword evidence="2" id="KW-0121">Carboxypeptidase</keyword>
<dbReference type="SUPFAM" id="SSF49464">
    <property type="entry name" value="Carboxypeptidase regulatory domain-like"/>
    <property type="match status" value="1"/>
</dbReference>
<dbReference type="Proteomes" id="UP000282759">
    <property type="component" value="Unassembled WGS sequence"/>
</dbReference>
<reference evidence="2 3" key="1">
    <citation type="submission" date="2019-01" db="EMBL/GenBank/DDBJ databases">
        <authorList>
            <person name="Chen W.-M."/>
        </authorList>
    </citation>
    <scope>NUCLEOTIDE SEQUENCE [LARGE SCALE GENOMIC DNA]</scope>
    <source>
        <strain evidence="2 3">YBJ-36</strain>
    </source>
</reference>
<dbReference type="Pfam" id="PF13715">
    <property type="entry name" value="CarbopepD_reg_2"/>
    <property type="match status" value="1"/>
</dbReference>
<name>A0A3S2UM34_9SPHI</name>
<dbReference type="InterPro" id="IPR008969">
    <property type="entry name" value="CarboxyPept-like_regulatory"/>
</dbReference>
<dbReference type="GO" id="GO:0004180">
    <property type="term" value="F:carboxypeptidase activity"/>
    <property type="evidence" value="ECO:0007669"/>
    <property type="project" value="UniProtKB-KW"/>
</dbReference>
<dbReference type="InterPro" id="IPR043741">
    <property type="entry name" value="DUF5686"/>
</dbReference>
<dbReference type="EMBL" id="SACK01000003">
    <property type="protein sequence ID" value="RVU01064.1"/>
    <property type="molecule type" value="Genomic_DNA"/>
</dbReference>
<keyword evidence="3" id="KW-1185">Reference proteome</keyword>
<dbReference type="AlphaFoldDB" id="A0A3S2UM34"/>
<feature type="signal peptide" evidence="1">
    <location>
        <begin position="1"/>
        <end position="25"/>
    </location>
</feature>